<evidence type="ECO:0000259" key="11">
    <source>
        <dbReference type="SMART" id="SM00965"/>
    </source>
</evidence>
<gene>
    <name evidence="12" type="ORF">SAMN04488129_10927</name>
</gene>
<dbReference type="NCBIfam" id="TIGR02515">
    <property type="entry name" value="IV_pilus_PilQ"/>
    <property type="match status" value="1"/>
</dbReference>
<evidence type="ECO:0000256" key="4">
    <source>
        <dbReference type="ARBA" id="ARBA00022927"/>
    </source>
</evidence>
<dbReference type="RefSeq" id="WP_089712694.1">
    <property type="nucleotide sequence ID" value="NZ_FOBC01000009.1"/>
</dbReference>
<dbReference type="Gene3D" id="3.30.1370.130">
    <property type="match status" value="1"/>
</dbReference>
<keyword evidence="2 8" id="KW-0813">Transport</keyword>
<proteinExistence type="inferred from homology"/>
<dbReference type="Pfam" id="PF03958">
    <property type="entry name" value="Secretin_N"/>
    <property type="match status" value="1"/>
</dbReference>
<evidence type="ECO:0000256" key="6">
    <source>
        <dbReference type="ARBA" id="ARBA00023237"/>
    </source>
</evidence>
<evidence type="ECO:0000256" key="5">
    <source>
        <dbReference type="ARBA" id="ARBA00023136"/>
    </source>
</evidence>
<dbReference type="GO" id="GO:0009306">
    <property type="term" value="P:protein secretion"/>
    <property type="evidence" value="ECO:0007669"/>
    <property type="project" value="InterPro"/>
</dbReference>
<accession>A0A1H7PG31</accession>
<dbReference type="OrthoDB" id="9779724at2"/>
<feature type="chain" id="PRO_5011731806" evidence="10">
    <location>
        <begin position="23"/>
        <end position="698"/>
    </location>
</feature>
<dbReference type="InterPro" id="IPR001775">
    <property type="entry name" value="GspD/PilQ"/>
</dbReference>
<comment type="similarity">
    <text evidence="7">Belongs to the bacterial secretin family.</text>
</comment>
<dbReference type="Pfam" id="PF11741">
    <property type="entry name" value="AMIN"/>
    <property type="match status" value="2"/>
</dbReference>
<dbReference type="STRING" id="650850.SAMN04488129_10927"/>
<evidence type="ECO:0000256" key="1">
    <source>
        <dbReference type="ARBA" id="ARBA00004370"/>
    </source>
</evidence>
<dbReference type="GO" id="GO:0009279">
    <property type="term" value="C:cell outer membrane"/>
    <property type="evidence" value="ECO:0007669"/>
    <property type="project" value="UniProtKB-SubCell"/>
</dbReference>
<evidence type="ECO:0000313" key="13">
    <source>
        <dbReference type="Proteomes" id="UP000198807"/>
    </source>
</evidence>
<keyword evidence="13" id="KW-1185">Reference proteome</keyword>
<sequence>MQSMIRGLALVALLAVSTAAAAASTLTDLNFRQGSDGALEVDLDFRGPVPEVRGYRLDDPARLTIDLMDTDSVLERRLEELGIGGVERVTALEAGSRTRLVFELEGPLPYNTRQQGDRLHLSIGGGAVQPAAATAPTATSSMSPSSTTAVSASPSRDTSSTYDEPSIQDIDFRRGEDGAGRLVVTFDRTGVDARVRESGRNRIVAELRGVELPASLDQVYDVSDFGTPLRRITPRVGRDGVTLEIEGSGDFAMLSTQSGRQLIVEAQPVTQEEREERVREQFPYTGERITLNFQDIEVRSVLAIIADFTGLNLVASDSVTGSVTLNLEDVPWDQALDLVLKSHGLASRQQGNVIVVAPASELAGMELRELEAREQLETLAPLTSEFIQVKYAKASDLASLLRSEGGFGLLSERGRVAVDPRTNTLLVQDTADQIDEIIETLDQLDVAVRQVQIEARIVIARDSATRELGVNWGLSASEPVTGVLDSGRDALLLGGASDGLTSSGGLAVDMGGTGSSGTGFSFGYLSGDILLDLELRALESEGRSQTISQPRVITANQRTAVIKQGTEIPYQESASSGATNVQFEEAVLSLEVTPQITPDNRIIMDLVINNDTVGELFGGVPSIDTNEIETQVLVDNGETVVLGGILTTEEVESLLKTPFLGDLPVLGNLFRYTENTNDKVELLVFITPRILDDNLAIR</sequence>
<evidence type="ECO:0000256" key="9">
    <source>
        <dbReference type="SAM" id="MobiDB-lite"/>
    </source>
</evidence>
<protein>
    <submittedName>
        <fullName evidence="12">Type IV pilus assembly protein PilQ</fullName>
    </submittedName>
</protein>
<dbReference type="PRINTS" id="PR00811">
    <property type="entry name" value="BCTERIALGSPD"/>
</dbReference>
<dbReference type="InterPro" id="IPR004846">
    <property type="entry name" value="T2SS/T3SS_dom"/>
</dbReference>
<evidence type="ECO:0000256" key="2">
    <source>
        <dbReference type="ARBA" id="ARBA00022448"/>
    </source>
</evidence>
<evidence type="ECO:0000256" key="10">
    <source>
        <dbReference type="SAM" id="SignalP"/>
    </source>
</evidence>
<evidence type="ECO:0000256" key="7">
    <source>
        <dbReference type="RuleBase" id="RU004003"/>
    </source>
</evidence>
<name>A0A1H7PG31_9GAMM</name>
<dbReference type="InterPro" id="IPR005644">
    <property type="entry name" value="NolW-like"/>
</dbReference>
<dbReference type="InterPro" id="IPR038591">
    <property type="entry name" value="NolW-like_sf"/>
</dbReference>
<dbReference type="Gene3D" id="2.60.40.3470">
    <property type="match status" value="1"/>
</dbReference>
<dbReference type="SMART" id="SM00965">
    <property type="entry name" value="STN"/>
    <property type="match status" value="1"/>
</dbReference>
<dbReference type="Pfam" id="PF07660">
    <property type="entry name" value="STN"/>
    <property type="match status" value="1"/>
</dbReference>
<dbReference type="PANTHER" id="PTHR30604">
    <property type="entry name" value="PROTEIN TRANSPORT PROTEIN HOFQ"/>
    <property type="match status" value="1"/>
</dbReference>
<dbReference type="EMBL" id="FOBC01000009">
    <property type="protein sequence ID" value="SEL34017.1"/>
    <property type="molecule type" value="Genomic_DNA"/>
</dbReference>
<keyword evidence="3 10" id="KW-0732">Signal</keyword>
<feature type="domain" description="Secretin/TonB short N-terminal" evidence="11">
    <location>
        <begin position="311"/>
        <end position="359"/>
    </location>
</feature>
<reference evidence="13" key="1">
    <citation type="submission" date="2016-10" db="EMBL/GenBank/DDBJ databases">
        <authorList>
            <person name="Varghese N."/>
            <person name="Submissions S."/>
        </authorList>
    </citation>
    <scope>NUCLEOTIDE SEQUENCE [LARGE SCALE GENOMIC DNA]</scope>
    <source>
        <strain evidence="13">CGMCC 1.9150</strain>
    </source>
</reference>
<dbReference type="Proteomes" id="UP000198807">
    <property type="component" value="Unassembled WGS sequence"/>
</dbReference>
<evidence type="ECO:0000256" key="8">
    <source>
        <dbReference type="RuleBase" id="RU004004"/>
    </source>
</evidence>
<feature type="region of interest" description="Disordered" evidence="9">
    <location>
        <begin position="132"/>
        <end position="173"/>
    </location>
</feature>
<dbReference type="InterPro" id="IPR051808">
    <property type="entry name" value="Type_IV_pilus_biogenesis"/>
</dbReference>
<keyword evidence="4" id="KW-0653">Protein transport</keyword>
<evidence type="ECO:0000256" key="3">
    <source>
        <dbReference type="ARBA" id="ARBA00022729"/>
    </source>
</evidence>
<feature type="signal peptide" evidence="10">
    <location>
        <begin position="1"/>
        <end position="22"/>
    </location>
</feature>
<evidence type="ECO:0000313" key="12">
    <source>
        <dbReference type="EMBL" id="SEL34017.1"/>
    </source>
</evidence>
<dbReference type="InterPro" id="IPR011662">
    <property type="entry name" value="Secretin/TonB_short_N"/>
</dbReference>
<dbReference type="InterPro" id="IPR013355">
    <property type="entry name" value="Pilus_4_PilQ"/>
</dbReference>
<dbReference type="Gene3D" id="3.30.1370.120">
    <property type="match status" value="1"/>
</dbReference>
<comment type="subcellular location">
    <subcellularLocation>
        <location evidence="8">Cell outer membrane</location>
    </subcellularLocation>
    <subcellularLocation>
        <location evidence="1">Membrane</location>
    </subcellularLocation>
</comment>
<organism evidence="12 13">
    <name type="scientific">Halomonas daqiaonensis</name>
    <dbReference type="NCBI Taxonomy" id="650850"/>
    <lineage>
        <taxon>Bacteria</taxon>
        <taxon>Pseudomonadati</taxon>
        <taxon>Pseudomonadota</taxon>
        <taxon>Gammaproteobacteria</taxon>
        <taxon>Oceanospirillales</taxon>
        <taxon>Halomonadaceae</taxon>
        <taxon>Halomonas</taxon>
    </lineage>
</organism>
<dbReference type="Gene3D" id="2.60.40.3500">
    <property type="match status" value="1"/>
</dbReference>
<keyword evidence="6" id="KW-0998">Cell outer membrane</keyword>
<feature type="compositionally biased region" description="Low complexity" evidence="9">
    <location>
        <begin position="132"/>
        <end position="155"/>
    </location>
</feature>
<keyword evidence="5" id="KW-0472">Membrane</keyword>
<dbReference type="AlphaFoldDB" id="A0A1H7PG31"/>
<dbReference type="Pfam" id="PF00263">
    <property type="entry name" value="Secretin"/>
    <property type="match status" value="1"/>
</dbReference>
<dbReference type="PANTHER" id="PTHR30604:SF1">
    <property type="entry name" value="DNA UTILIZATION PROTEIN HOFQ"/>
    <property type="match status" value="1"/>
</dbReference>
<dbReference type="InterPro" id="IPR021731">
    <property type="entry name" value="AMIN_dom"/>
</dbReference>